<dbReference type="RefSeq" id="WP_235227325.1">
    <property type="nucleotide sequence ID" value="NZ_JAKGAQ010000008.1"/>
</dbReference>
<accession>A0ABS9D0E2</accession>
<evidence type="ECO:0000313" key="2">
    <source>
        <dbReference type="Proteomes" id="UP001200557"/>
    </source>
</evidence>
<name>A0ABS9D0E2_9RHOB</name>
<dbReference type="EMBL" id="JAKGAQ010000008">
    <property type="protein sequence ID" value="MCF2872995.1"/>
    <property type="molecule type" value="Genomic_DNA"/>
</dbReference>
<sequence>MTILTTFIGNSHFGRSYAVNLNHAHEELEGIIEQISVRMDIGRVVENVKR</sequence>
<reference evidence="1 2" key="1">
    <citation type="submission" date="2022-01" db="EMBL/GenBank/DDBJ databases">
        <title>Octadecabacter sp. nov., isolated from a marine alga.</title>
        <authorList>
            <person name="Jin M.S."/>
            <person name="Kim H.M."/>
            <person name="Han D.M."/>
            <person name="Jung J.J."/>
            <person name="Jeon C.O."/>
        </authorList>
    </citation>
    <scope>NUCLEOTIDE SEQUENCE [LARGE SCALE GENOMIC DNA]</scope>
    <source>
        <strain evidence="1 2">G9-8</strain>
    </source>
</reference>
<comment type="caution">
    <text evidence="1">The sequence shown here is derived from an EMBL/GenBank/DDBJ whole genome shotgun (WGS) entry which is preliminary data.</text>
</comment>
<proteinExistence type="predicted"/>
<dbReference type="Proteomes" id="UP001200557">
    <property type="component" value="Unassembled WGS sequence"/>
</dbReference>
<organism evidence="1 2">
    <name type="scientific">Octadecabacter dasysiphoniae</name>
    <dbReference type="NCBI Taxonomy" id="2909341"/>
    <lineage>
        <taxon>Bacteria</taxon>
        <taxon>Pseudomonadati</taxon>
        <taxon>Pseudomonadota</taxon>
        <taxon>Alphaproteobacteria</taxon>
        <taxon>Rhodobacterales</taxon>
        <taxon>Roseobacteraceae</taxon>
        <taxon>Octadecabacter</taxon>
    </lineage>
</organism>
<protein>
    <submittedName>
        <fullName evidence="1">Uncharacterized protein</fullName>
    </submittedName>
</protein>
<gene>
    <name evidence="1" type="ORF">L0664_18170</name>
</gene>
<keyword evidence="2" id="KW-1185">Reference proteome</keyword>
<evidence type="ECO:0000313" key="1">
    <source>
        <dbReference type="EMBL" id="MCF2872995.1"/>
    </source>
</evidence>